<organism evidence="1 2">
    <name type="scientific">Palleniella muris</name>
    <dbReference type="NCBI Taxonomy" id="3038145"/>
    <lineage>
        <taxon>Bacteria</taxon>
        <taxon>Pseudomonadati</taxon>
        <taxon>Bacteroidota</taxon>
        <taxon>Bacteroidia</taxon>
        <taxon>Bacteroidales</taxon>
        <taxon>Prevotellaceae</taxon>
        <taxon>Palleniella</taxon>
    </lineage>
</organism>
<accession>A0AC61QNJ8</accession>
<reference evidence="1" key="1">
    <citation type="submission" date="2019-04" db="EMBL/GenBank/DDBJ databases">
        <title>Microbes associate with the intestines of laboratory mice.</title>
        <authorList>
            <person name="Navarre W."/>
            <person name="Wong E."/>
            <person name="Huang K."/>
            <person name="Tropini C."/>
            <person name="Ng K."/>
            <person name="Yu B."/>
        </authorList>
    </citation>
    <scope>NUCLEOTIDE SEQUENCE</scope>
    <source>
        <strain evidence="1">NM73_A23</strain>
    </source>
</reference>
<gene>
    <name evidence="1" type="ORF">E5358_11245</name>
</gene>
<protein>
    <submittedName>
        <fullName evidence="1">Surface protein</fullName>
    </submittedName>
</protein>
<comment type="caution">
    <text evidence="1">The sequence shown here is derived from an EMBL/GenBank/DDBJ whole genome shotgun (WGS) entry which is preliminary data.</text>
</comment>
<keyword evidence="2" id="KW-1185">Reference proteome</keyword>
<dbReference type="Proteomes" id="UP000308886">
    <property type="component" value="Unassembled WGS sequence"/>
</dbReference>
<sequence length="75" mass="8816">MNAIMHMPMESLWTVIQSLSIKNKRWLSDRLMEDLSQSKEAVETTKKEMLDRVVAGFTDIKEGRTHPLNELWEQL</sequence>
<proteinExistence type="predicted"/>
<dbReference type="EMBL" id="SRZC01000019">
    <property type="protein sequence ID" value="TGX81184.1"/>
    <property type="molecule type" value="Genomic_DNA"/>
</dbReference>
<evidence type="ECO:0000313" key="2">
    <source>
        <dbReference type="Proteomes" id="UP000308886"/>
    </source>
</evidence>
<name>A0AC61QNJ8_9BACT</name>
<evidence type="ECO:0000313" key="1">
    <source>
        <dbReference type="EMBL" id="TGX81184.1"/>
    </source>
</evidence>